<evidence type="ECO:0000256" key="3">
    <source>
        <dbReference type="ARBA" id="ARBA00022801"/>
    </source>
</evidence>
<gene>
    <name evidence="6" type="primary">sppA</name>
    <name evidence="6" type="ORF">CKN69_09640</name>
</gene>
<dbReference type="STRING" id="2748.CDIV41_320435"/>
<proteinExistence type="inferred from homology"/>
<sequence length="345" mass="37227">MNKKRWIAVVSATILFVASIVATGVMEISKKNASSTNSINELSSMFGGTDPLSENVIESGKANQRIVLLTIEGTILSNGASGLFNTASYDHQLFMNELQSIEDDDSIKGIILSVNSPGGGTYESAQIKDKLVEIKEKTKKPLYVSMKNTAASGGYYVSANAEKIFATDETLTGSIGVIMSGSNYSGLFEKLGISDTTIKSGEFKDIGSASRPMTEGDRAILQQMIDDSYSRFVNVVATGRHMDESRVRELADGRIYDGAQAKAAGLVDEIGYQEDVIKAMRKDYNLKDAELFEYQAASPSLSSLFTSKASQLIAPKSSVVSELDGMMSKFGTINSPKMMYLYGGE</sequence>
<dbReference type="InterPro" id="IPR002142">
    <property type="entry name" value="Peptidase_S49"/>
</dbReference>
<dbReference type="Proteomes" id="UP000297938">
    <property type="component" value="Unassembled WGS sequence"/>
</dbReference>
<keyword evidence="4" id="KW-0720">Serine protease</keyword>
<evidence type="ECO:0000313" key="6">
    <source>
        <dbReference type="EMBL" id="TFJ24884.1"/>
    </source>
</evidence>
<evidence type="ECO:0000259" key="5">
    <source>
        <dbReference type="Pfam" id="PF01343"/>
    </source>
</evidence>
<dbReference type="CDD" id="cd07023">
    <property type="entry name" value="S49_Sppa_N_C"/>
    <property type="match status" value="1"/>
</dbReference>
<keyword evidence="3" id="KW-0378">Hydrolase</keyword>
<dbReference type="InterPro" id="IPR047272">
    <property type="entry name" value="S49_SppA_C"/>
</dbReference>
<comment type="similarity">
    <text evidence="1">Belongs to the peptidase S49 family.</text>
</comment>
<dbReference type="GO" id="GO:0006508">
    <property type="term" value="P:proteolysis"/>
    <property type="evidence" value="ECO:0007669"/>
    <property type="project" value="UniProtKB-KW"/>
</dbReference>
<dbReference type="GO" id="GO:0008236">
    <property type="term" value="F:serine-type peptidase activity"/>
    <property type="evidence" value="ECO:0007669"/>
    <property type="project" value="UniProtKB-KW"/>
</dbReference>
<keyword evidence="2" id="KW-0645">Protease</keyword>
<dbReference type="SUPFAM" id="SSF52096">
    <property type="entry name" value="ClpP/crotonase"/>
    <property type="match status" value="1"/>
</dbReference>
<feature type="domain" description="Peptidase S49" evidence="5">
    <location>
        <begin position="136"/>
        <end position="286"/>
    </location>
</feature>
<dbReference type="PANTHER" id="PTHR42987">
    <property type="entry name" value="PEPTIDASE S49"/>
    <property type="match status" value="1"/>
</dbReference>
<evidence type="ECO:0000256" key="2">
    <source>
        <dbReference type="ARBA" id="ARBA00022670"/>
    </source>
</evidence>
<organism evidence="6 7">
    <name type="scientific">Carnobacterium divergens</name>
    <name type="common">Lactobacillus divergens</name>
    <dbReference type="NCBI Taxonomy" id="2748"/>
    <lineage>
        <taxon>Bacteria</taxon>
        <taxon>Bacillati</taxon>
        <taxon>Bacillota</taxon>
        <taxon>Bacilli</taxon>
        <taxon>Lactobacillales</taxon>
        <taxon>Carnobacteriaceae</taxon>
        <taxon>Carnobacterium</taxon>
    </lineage>
</organism>
<protein>
    <submittedName>
        <fullName evidence="6">Signal peptide peptidase SppA</fullName>
    </submittedName>
</protein>
<evidence type="ECO:0000256" key="1">
    <source>
        <dbReference type="ARBA" id="ARBA00008683"/>
    </source>
</evidence>
<accession>A0A2R7ZZX1</accession>
<dbReference type="RefSeq" id="WP_109841681.1">
    <property type="nucleotide sequence ID" value="NZ_CBCPKG010000001.1"/>
</dbReference>
<evidence type="ECO:0000313" key="7">
    <source>
        <dbReference type="Proteomes" id="UP000297938"/>
    </source>
</evidence>
<name>A0A2R7ZZX1_CARDV</name>
<dbReference type="EMBL" id="NRPP01000017">
    <property type="protein sequence ID" value="TFJ24884.1"/>
    <property type="molecule type" value="Genomic_DNA"/>
</dbReference>
<dbReference type="InterPro" id="IPR004635">
    <property type="entry name" value="Pept_S49_SppA"/>
</dbReference>
<comment type="caution">
    <text evidence="6">The sequence shown here is derived from an EMBL/GenBank/DDBJ whole genome shotgun (WGS) entry which is preliminary data.</text>
</comment>
<dbReference type="AlphaFoldDB" id="A0A2R7ZZX1"/>
<dbReference type="Gene3D" id="3.90.226.10">
    <property type="entry name" value="2-enoyl-CoA Hydratase, Chain A, domain 1"/>
    <property type="match status" value="2"/>
</dbReference>
<dbReference type="PANTHER" id="PTHR42987:SF7">
    <property type="entry name" value="SIGNAL PEPTIDE PEPTIDASE SPPA-RELATED"/>
    <property type="match status" value="1"/>
</dbReference>
<dbReference type="Pfam" id="PF01343">
    <property type="entry name" value="Peptidase_S49"/>
    <property type="match status" value="1"/>
</dbReference>
<dbReference type="InterPro" id="IPR029045">
    <property type="entry name" value="ClpP/crotonase-like_dom_sf"/>
</dbReference>
<dbReference type="NCBIfam" id="TIGR00706">
    <property type="entry name" value="SppA_dom"/>
    <property type="match status" value="1"/>
</dbReference>
<evidence type="ECO:0000256" key="4">
    <source>
        <dbReference type="ARBA" id="ARBA00022825"/>
    </source>
</evidence>
<reference evidence="6 7" key="1">
    <citation type="journal article" date="2018" name="Int. J. Food Microbiol.">
        <title>Growth of Carnobacterium spp. isolated from chilled vacuum-packaged meat under relevant acidic conditions.</title>
        <authorList>
            <person name="Zhang P."/>
            <person name="Badoni M."/>
            <person name="Ganzle M."/>
            <person name="Yang X."/>
        </authorList>
    </citation>
    <scope>NUCLEOTIDE SEQUENCE [LARGE SCALE GENOMIC DNA]</scope>
    <source>
        <strain evidence="6 7">B2</strain>
    </source>
</reference>